<evidence type="ECO:0000313" key="2">
    <source>
        <dbReference type="EMBL" id="CVK33332.1"/>
    </source>
</evidence>
<evidence type="ECO:0000313" key="3">
    <source>
        <dbReference type="Proteomes" id="UP000069850"/>
    </source>
</evidence>
<proteinExistence type="predicted"/>
<reference evidence="2 3" key="1">
    <citation type="submission" date="2016-01" db="EMBL/GenBank/DDBJ databases">
        <authorList>
            <person name="Manzoor S."/>
        </authorList>
    </citation>
    <scope>NUCLEOTIDE SEQUENCE [LARGE SCALE GENOMIC DNA]</scope>
    <source>
        <strain evidence="2">Methanoculleus sp MAB1</strain>
    </source>
</reference>
<name>A0A0X3BMF0_9EURY</name>
<dbReference type="EMBL" id="LT158599">
    <property type="protein sequence ID" value="CVK33332.1"/>
    <property type="molecule type" value="Genomic_DNA"/>
</dbReference>
<dbReference type="AlphaFoldDB" id="A0A0X3BMF0"/>
<evidence type="ECO:0000256" key="1">
    <source>
        <dbReference type="SAM" id="MobiDB-lite"/>
    </source>
</evidence>
<protein>
    <submittedName>
        <fullName evidence="2">Uncharacterized protein</fullName>
    </submittedName>
</protein>
<organism evidence="2 3">
    <name type="scientific">Methanoculleus bourgensis</name>
    <dbReference type="NCBI Taxonomy" id="83986"/>
    <lineage>
        <taxon>Archaea</taxon>
        <taxon>Methanobacteriati</taxon>
        <taxon>Methanobacteriota</taxon>
        <taxon>Stenosarchaea group</taxon>
        <taxon>Methanomicrobia</taxon>
        <taxon>Methanomicrobiales</taxon>
        <taxon>Methanomicrobiaceae</taxon>
        <taxon>Methanoculleus</taxon>
    </lineage>
</organism>
<dbReference type="Proteomes" id="UP000069850">
    <property type="component" value="Chromosome 1"/>
</dbReference>
<sequence length="98" mass="10871">MRPFITVSISSSRPSRLRVSLSVRGGKRVSREEREAAKDVTFPSFHSSRPSRLRVSLSVRGGTRVSRVRPVNPGVRRITTGSDTVPYPKKTAHQNSAK</sequence>
<dbReference type="KEGG" id="mema:MMAB1_2119"/>
<gene>
    <name evidence="2" type="ORF">MMAB1_2119</name>
</gene>
<feature type="region of interest" description="Disordered" evidence="1">
    <location>
        <begin position="71"/>
        <end position="98"/>
    </location>
</feature>
<accession>A0A0X3BMF0</accession>